<proteinExistence type="inferred from homology"/>
<dbReference type="InterPro" id="IPR051192">
    <property type="entry name" value="Sprouty_domain"/>
</dbReference>
<dbReference type="GO" id="GO:0005829">
    <property type="term" value="C:cytosol"/>
    <property type="evidence" value="ECO:0007669"/>
    <property type="project" value="TreeGrafter"/>
</dbReference>
<dbReference type="GO" id="GO:0040037">
    <property type="term" value="P:negative regulation of fibroblast growth factor receptor signaling pathway"/>
    <property type="evidence" value="ECO:0007669"/>
    <property type="project" value="TreeGrafter"/>
</dbReference>
<dbReference type="InterPro" id="IPR007875">
    <property type="entry name" value="Sprouty"/>
</dbReference>
<keyword evidence="3" id="KW-1185">Reference proteome</keyword>
<dbReference type="PANTHER" id="PTHR12365">
    <property type="entry name" value="SPROUTY"/>
    <property type="match status" value="1"/>
</dbReference>
<dbReference type="PROSITE" id="PS51227">
    <property type="entry name" value="SPR"/>
    <property type="match status" value="1"/>
</dbReference>
<name>A0A8S3ZI48_9EUPU</name>
<gene>
    <name evidence="2" type="ORF">CUNI_LOCUS13103</name>
</gene>
<comment type="similarity">
    <text evidence="1">Belongs to the sprouty family.</text>
</comment>
<dbReference type="GO" id="GO:0046580">
    <property type="term" value="P:negative regulation of Ras protein signal transduction"/>
    <property type="evidence" value="ECO:0007669"/>
    <property type="project" value="TreeGrafter"/>
</dbReference>
<dbReference type="GO" id="GO:0048513">
    <property type="term" value="P:animal organ development"/>
    <property type="evidence" value="ECO:0007669"/>
    <property type="project" value="TreeGrafter"/>
</dbReference>
<reference evidence="2" key="1">
    <citation type="submission" date="2021-04" db="EMBL/GenBank/DDBJ databases">
        <authorList>
            <consortium name="Molecular Ecology Group"/>
        </authorList>
    </citation>
    <scope>NUCLEOTIDE SEQUENCE</scope>
</reference>
<dbReference type="OrthoDB" id="10038884at2759"/>
<evidence type="ECO:0000313" key="3">
    <source>
        <dbReference type="Proteomes" id="UP000678393"/>
    </source>
</evidence>
<accession>A0A8S3ZI48</accession>
<dbReference type="PANTHER" id="PTHR12365:SF7">
    <property type="entry name" value="PROTEIN SPROUTY"/>
    <property type="match status" value="1"/>
</dbReference>
<dbReference type="AlphaFoldDB" id="A0A8S3ZI48"/>
<protein>
    <recommendedName>
        <fullName evidence="4">Protein sprouty homolog 2</fullName>
    </recommendedName>
</protein>
<dbReference type="GO" id="GO:0016020">
    <property type="term" value="C:membrane"/>
    <property type="evidence" value="ECO:0007669"/>
    <property type="project" value="InterPro"/>
</dbReference>
<comment type="caution">
    <text evidence="2">The sequence shown here is derived from an EMBL/GenBank/DDBJ whole genome shotgun (WGS) entry which is preliminary data.</text>
</comment>
<evidence type="ECO:0000313" key="2">
    <source>
        <dbReference type="EMBL" id="CAG5127545.1"/>
    </source>
</evidence>
<evidence type="ECO:0008006" key="4">
    <source>
        <dbReference type="Google" id="ProtNLM"/>
    </source>
</evidence>
<evidence type="ECO:0000256" key="1">
    <source>
        <dbReference type="ARBA" id="ARBA00010964"/>
    </source>
</evidence>
<sequence length="309" mass="33355">MRTSLGTIPLPDTISRHNTSVISLGQVRPGPRVTNEYVDSPRVHALQPLKTHIVSIGGGGGSSPGFAHRVILPSPPGERNGRSQRPVLSSLPTTAVTQQPLPKCPSLKQDPVISLDGIREGEAAHMGNPSGGAGHGDSIICDKCGKCRCSSCTEPRTLPSRWCCHNTCEVSLNKALDVCTCFCCIKCIFYHCGAEEDNECYEKPCGCTSTPHCCQRWTVMGMMSLCLPCLWTYWPAKAGLATCTMCYNHFRRNGCQCHLQPEARTSVASAGESELKVCTSDTCRANKGGNNSRHSQTRRLLIESDSSSA</sequence>
<dbReference type="Pfam" id="PF05210">
    <property type="entry name" value="Sprouty"/>
    <property type="match status" value="1"/>
</dbReference>
<dbReference type="EMBL" id="CAJHNH020002720">
    <property type="protein sequence ID" value="CAG5127545.1"/>
    <property type="molecule type" value="Genomic_DNA"/>
</dbReference>
<dbReference type="Proteomes" id="UP000678393">
    <property type="component" value="Unassembled WGS sequence"/>
</dbReference>
<organism evidence="2 3">
    <name type="scientific">Candidula unifasciata</name>
    <dbReference type="NCBI Taxonomy" id="100452"/>
    <lineage>
        <taxon>Eukaryota</taxon>
        <taxon>Metazoa</taxon>
        <taxon>Spiralia</taxon>
        <taxon>Lophotrochozoa</taxon>
        <taxon>Mollusca</taxon>
        <taxon>Gastropoda</taxon>
        <taxon>Heterobranchia</taxon>
        <taxon>Euthyneura</taxon>
        <taxon>Panpulmonata</taxon>
        <taxon>Eupulmonata</taxon>
        <taxon>Stylommatophora</taxon>
        <taxon>Helicina</taxon>
        <taxon>Helicoidea</taxon>
        <taxon>Geomitridae</taxon>
        <taxon>Candidula</taxon>
    </lineage>
</organism>